<reference evidence="1" key="1">
    <citation type="submission" date="2023-02" db="EMBL/GenBank/DDBJ databases">
        <title>Genome of toxic invasive species Heracleum sosnowskyi carries increased number of genes despite the absence of recent whole-genome duplications.</title>
        <authorList>
            <person name="Schelkunov M."/>
            <person name="Shtratnikova V."/>
            <person name="Makarenko M."/>
            <person name="Klepikova A."/>
            <person name="Omelchenko D."/>
            <person name="Novikova G."/>
            <person name="Obukhova E."/>
            <person name="Bogdanov V."/>
            <person name="Penin A."/>
            <person name="Logacheva M."/>
        </authorList>
    </citation>
    <scope>NUCLEOTIDE SEQUENCE</scope>
    <source>
        <strain evidence="1">Hsosn_3</strain>
        <tissue evidence="1">Leaf</tissue>
    </source>
</reference>
<gene>
    <name evidence="1" type="ORF">POM88_034353</name>
</gene>
<name>A0AAD8HKE4_9APIA</name>
<sequence length="195" mass="22101">MKPIACISEVYRLEPDDLVLESFRVALQTNSAEDILNMIPADASIDGVYRRNPPSLYEHAVVLHYFGLHTVMEKLVKYLEPVVKAYFGCDGEIDSHFSFSVTFGLEDLEHRSIDPNYGDDSDITIKLCLKDLDSTGAQLVFGGRKCVEHETMQEEEPPLQEMEVNMGQAVMHCGCHRNGFTPIQQYSKEYLNHLV</sequence>
<protein>
    <submittedName>
        <fullName evidence="1">Uncharacterized protein</fullName>
    </submittedName>
</protein>
<evidence type="ECO:0000313" key="1">
    <source>
        <dbReference type="EMBL" id="KAK1368261.1"/>
    </source>
</evidence>
<dbReference type="Proteomes" id="UP001237642">
    <property type="component" value="Unassembled WGS sequence"/>
</dbReference>
<reference evidence="1" key="2">
    <citation type="submission" date="2023-05" db="EMBL/GenBank/DDBJ databases">
        <authorList>
            <person name="Schelkunov M.I."/>
        </authorList>
    </citation>
    <scope>NUCLEOTIDE SEQUENCE</scope>
    <source>
        <strain evidence="1">Hsosn_3</strain>
        <tissue evidence="1">Leaf</tissue>
    </source>
</reference>
<accession>A0AAD8HKE4</accession>
<evidence type="ECO:0000313" key="2">
    <source>
        <dbReference type="Proteomes" id="UP001237642"/>
    </source>
</evidence>
<organism evidence="1 2">
    <name type="scientific">Heracleum sosnowskyi</name>
    <dbReference type="NCBI Taxonomy" id="360622"/>
    <lineage>
        <taxon>Eukaryota</taxon>
        <taxon>Viridiplantae</taxon>
        <taxon>Streptophyta</taxon>
        <taxon>Embryophyta</taxon>
        <taxon>Tracheophyta</taxon>
        <taxon>Spermatophyta</taxon>
        <taxon>Magnoliopsida</taxon>
        <taxon>eudicotyledons</taxon>
        <taxon>Gunneridae</taxon>
        <taxon>Pentapetalae</taxon>
        <taxon>asterids</taxon>
        <taxon>campanulids</taxon>
        <taxon>Apiales</taxon>
        <taxon>Apiaceae</taxon>
        <taxon>Apioideae</taxon>
        <taxon>apioid superclade</taxon>
        <taxon>Tordylieae</taxon>
        <taxon>Tordyliinae</taxon>
        <taxon>Heracleum</taxon>
    </lineage>
</organism>
<keyword evidence="2" id="KW-1185">Reference proteome</keyword>
<dbReference type="EMBL" id="JAUIZM010000008">
    <property type="protein sequence ID" value="KAK1368261.1"/>
    <property type="molecule type" value="Genomic_DNA"/>
</dbReference>
<proteinExistence type="predicted"/>
<dbReference type="AlphaFoldDB" id="A0AAD8HKE4"/>
<comment type="caution">
    <text evidence="1">The sequence shown here is derived from an EMBL/GenBank/DDBJ whole genome shotgun (WGS) entry which is preliminary data.</text>
</comment>